<evidence type="ECO:0000313" key="1">
    <source>
        <dbReference type="EMBL" id="MDX8415207.1"/>
    </source>
</evidence>
<dbReference type="CDD" id="cd02019">
    <property type="entry name" value="NK"/>
    <property type="match status" value="1"/>
</dbReference>
<organism evidence="1 2">
    <name type="scientific">Intestinicryptomonas porci</name>
    <dbReference type="NCBI Taxonomy" id="2926320"/>
    <lineage>
        <taxon>Bacteria</taxon>
        <taxon>Pseudomonadati</taxon>
        <taxon>Verrucomicrobiota</taxon>
        <taxon>Opitutia</taxon>
        <taxon>Opitutales</taxon>
        <taxon>Intestinicryptomonaceae</taxon>
        <taxon>Intestinicryptomonas</taxon>
    </lineage>
</organism>
<comment type="caution">
    <text evidence="1">The sequence shown here is derived from an EMBL/GenBank/DDBJ whole genome shotgun (WGS) entry which is preliminary data.</text>
</comment>
<accession>A0ABU4WF64</accession>
<evidence type="ECO:0000313" key="2">
    <source>
        <dbReference type="Proteomes" id="UP001275932"/>
    </source>
</evidence>
<dbReference type="Proteomes" id="UP001275932">
    <property type="component" value="Unassembled WGS sequence"/>
</dbReference>
<keyword evidence="2" id="KW-1185">Reference proteome</keyword>
<dbReference type="InterPro" id="IPR027417">
    <property type="entry name" value="P-loop_NTPase"/>
</dbReference>
<protein>
    <submittedName>
        <fullName evidence="1">Uncharacterized protein</fullName>
    </submittedName>
</protein>
<reference evidence="1 2" key="1">
    <citation type="submission" date="2022-03" db="EMBL/GenBank/DDBJ databases">
        <title>Novel taxa within the pig intestine.</title>
        <authorList>
            <person name="Wylensek D."/>
            <person name="Bishof K."/>
            <person name="Afrizal A."/>
            <person name="Clavel T."/>
        </authorList>
    </citation>
    <scope>NUCLEOTIDE SEQUENCE [LARGE SCALE GENOMIC DNA]</scope>
    <source>
        <strain evidence="1 2">CLA-KB-P66</strain>
    </source>
</reference>
<name>A0ABU4WF64_9BACT</name>
<dbReference type="SUPFAM" id="SSF52540">
    <property type="entry name" value="P-loop containing nucleoside triphosphate hydrolases"/>
    <property type="match status" value="1"/>
</dbReference>
<proteinExistence type="predicted"/>
<dbReference type="EMBL" id="JALBUT010000003">
    <property type="protein sequence ID" value="MDX8415207.1"/>
    <property type="molecule type" value="Genomic_DNA"/>
</dbReference>
<dbReference type="RefSeq" id="WP_370396655.1">
    <property type="nucleotide sequence ID" value="NZ_JALBUT010000003.1"/>
</dbReference>
<sequence>MDIIVLTGNANTGKTTTLNLLFEKMSNLNNVEILKKNEIEGNNDFSAILKCGPKKIGIISYGDYIDDFIKVFDSFEKEQLDILICSSRNKETENSVFQFIFNKLASRHSIKLVLRTFPTNELNSMAENIANAIIVVLQNKYLNV</sequence>
<gene>
    <name evidence="1" type="ORF">MOX91_03310</name>
</gene>